<dbReference type="AlphaFoldDB" id="A0A8S3Y7E7"/>
<evidence type="ECO:0000256" key="3">
    <source>
        <dbReference type="SAM" id="SignalP"/>
    </source>
</evidence>
<dbReference type="GO" id="GO:0005938">
    <property type="term" value="C:cell cortex"/>
    <property type="evidence" value="ECO:0007669"/>
    <property type="project" value="TreeGrafter"/>
</dbReference>
<dbReference type="PANTHER" id="PTHR39387">
    <property type="entry name" value="SHAVENOID, ISOFORM B"/>
    <property type="match status" value="1"/>
</dbReference>
<evidence type="ECO:0000256" key="2">
    <source>
        <dbReference type="SAM" id="Phobius"/>
    </source>
</evidence>
<organism evidence="5 6">
    <name type="scientific">Parnassius apollo</name>
    <name type="common">Apollo butterfly</name>
    <name type="synonym">Papilio apollo</name>
    <dbReference type="NCBI Taxonomy" id="110799"/>
    <lineage>
        <taxon>Eukaryota</taxon>
        <taxon>Metazoa</taxon>
        <taxon>Ecdysozoa</taxon>
        <taxon>Arthropoda</taxon>
        <taxon>Hexapoda</taxon>
        <taxon>Insecta</taxon>
        <taxon>Pterygota</taxon>
        <taxon>Neoptera</taxon>
        <taxon>Endopterygota</taxon>
        <taxon>Lepidoptera</taxon>
        <taxon>Glossata</taxon>
        <taxon>Ditrysia</taxon>
        <taxon>Papilionoidea</taxon>
        <taxon>Papilionidae</taxon>
        <taxon>Parnassiinae</taxon>
        <taxon>Parnassini</taxon>
        <taxon>Parnassius</taxon>
        <taxon>Parnassius</taxon>
    </lineage>
</organism>
<comment type="caution">
    <text evidence="5">The sequence shown here is derived from an EMBL/GenBank/DDBJ whole genome shotgun (WGS) entry which is preliminary data.</text>
</comment>
<reference evidence="5" key="1">
    <citation type="submission" date="2021-04" db="EMBL/GenBank/DDBJ databases">
        <authorList>
            <person name="Tunstrom K."/>
        </authorList>
    </citation>
    <scope>NUCLEOTIDE SEQUENCE</scope>
</reference>
<dbReference type="InterPro" id="IPR057507">
    <property type="entry name" value="Sha_B-like_N"/>
</dbReference>
<feature type="region of interest" description="Disordered" evidence="1">
    <location>
        <begin position="1004"/>
        <end position="1033"/>
    </location>
</feature>
<feature type="signal peptide" evidence="3">
    <location>
        <begin position="1"/>
        <end position="16"/>
    </location>
</feature>
<evidence type="ECO:0000313" key="6">
    <source>
        <dbReference type="Proteomes" id="UP000691718"/>
    </source>
</evidence>
<dbReference type="GO" id="GO:0035317">
    <property type="term" value="P:imaginal disc-derived wing hair organization"/>
    <property type="evidence" value="ECO:0007669"/>
    <property type="project" value="TreeGrafter"/>
</dbReference>
<feature type="region of interest" description="Disordered" evidence="1">
    <location>
        <begin position="640"/>
        <end position="706"/>
    </location>
</feature>
<feature type="transmembrane region" description="Helical" evidence="2">
    <location>
        <begin position="251"/>
        <end position="272"/>
    </location>
</feature>
<gene>
    <name evidence="5" type="ORF">PAPOLLO_LOCUS24469</name>
</gene>
<feature type="chain" id="PRO_5035798141" evidence="3">
    <location>
        <begin position="17"/>
        <end position="1233"/>
    </location>
</feature>
<dbReference type="PANTHER" id="PTHR39387:SF1">
    <property type="entry name" value="SHAVENOID, ISOFORM B"/>
    <property type="match status" value="1"/>
</dbReference>
<evidence type="ECO:0000256" key="1">
    <source>
        <dbReference type="SAM" id="MobiDB-lite"/>
    </source>
</evidence>
<dbReference type="Pfam" id="PF23328">
    <property type="entry name" value="Sha_B_N"/>
    <property type="match status" value="1"/>
</dbReference>
<feature type="domain" description="Shavenoid isoform B-like N-terminal" evidence="4">
    <location>
        <begin position="25"/>
        <end position="91"/>
    </location>
</feature>
<keyword evidence="6" id="KW-1185">Reference proteome</keyword>
<feature type="region of interest" description="Disordered" evidence="1">
    <location>
        <begin position="367"/>
        <end position="400"/>
    </location>
</feature>
<proteinExistence type="predicted"/>
<keyword evidence="2" id="KW-0812">Transmembrane</keyword>
<keyword evidence="2" id="KW-1133">Transmembrane helix</keyword>
<dbReference type="EMBL" id="CAJQZP010001468">
    <property type="protein sequence ID" value="CAG5049318.1"/>
    <property type="molecule type" value="Genomic_DNA"/>
</dbReference>
<feature type="compositionally biased region" description="Polar residues" evidence="1">
    <location>
        <begin position="666"/>
        <end position="676"/>
    </location>
</feature>
<protein>
    <submittedName>
        <fullName evidence="5">(apollo) hypothetical protein</fullName>
    </submittedName>
</protein>
<dbReference type="Proteomes" id="UP000691718">
    <property type="component" value="Unassembled WGS sequence"/>
</dbReference>
<dbReference type="OrthoDB" id="6346242at2759"/>
<keyword evidence="2" id="KW-0472">Membrane</keyword>
<sequence length="1233" mass="139416">MAVLLIVMVVIVGSMSNPSEEMALVNITRFASGDLFSLIGPDCGLTRCMEVSHGTALAAMGVVGGNGCSCQCRRETPTFREDQRICVNHIDECQMASYGRGATKPQIPFVFLPLKGQIVYPSKEIIFSDVEDAVCAVTSAQYLSPSGWVTVRDLLDNDVPFGLYRDEGSTYLQWRGSTTLHDRLEGRLVAVHVLCSAPTSTRLTGSCAAFRVAGAMHNTILDVRSIPFHAGEIVNVEQGNQTKGLSVLESLAVGVCVLMLIFVYAAGIIFYIHYKQKQKRKGVDMEMNLSNTTSTENRSSIESRIDMENVRMKSNPLLNLNDLRGDFYHDPGLSDVSELTDDTKVSSQHFQKFQGMNSNIVSAMVHSHRKKPSRPSIRTSTPERVTDRLQRRSASPELEKAPHSDLSIIDCSVESSTVACLNPPINVEPVIRRKLYFNPVFFEAEHLKNPPPAAIEFLIKIREIMAIAKEKMLSKRFIPMLSDIPEEELYHTVDLGWDIPCARRARRFSVVSLKRENSRRAMHCGGCPGCDSSDKSQKAPGLTRSNSCKTCVSDDYKQRIVQKWLDEVPLPPQTIKPAKSVAKVNGTPRFVESKRKDDARLNPEIPINDETMTTHDSQIIMESFVKEHLNDLRIKESTERRDLENLGRQGISYEDSNRSEKRPSSMKMQENKSPLSDTKKRVIRKKLPPPPPPPVNMSEQSKTKDEEPVLIEVKKKMEEVIKELNKCKRPEECQLQELSKLTLSPKASKIIIPVIAADSQYYSDDNMSTNIRKNTPLNEMQIDFDSLERSLLKRRRFSLDFGSELIKNEHSVQRNTKPSRQSLSRSWKDIKKTVDSQSLQTNNLECHSSNECNSKDVLINSIEPLYNNIEKPGPLTIEVRGSPVENRQKIYDNFDPDTLDRKPKREVKKPMEKILLKSGGSFKHKILPQNGFELKQEDRKTPPEAVFTRKIGSLRQIYEAKTKAKDCDVRPFYERRGSVPYGNQEIAAFMNSIRPLDFIRQVEYHNDPKPPIPPKQRRGSEKYSPPSERQRFEEKDRIAQYIRSDNMYVRRSGRRSSRMRSRRVDLKKLCRTEDSGYLSTDSNESKCRARYLMQLRPKFSPPEPAPKQTTAHVRTLALQIESDTDDMESLCDGRSESGGESVETDSVFFGNFDESKELYAELGMCSYETQDILAHCQDLTDSGYTGETNITLSGDSDSEHRSVISIITGHDGRTSVASITKMDDSPYVQSVEC</sequence>
<name>A0A8S3Y7E7_PARAO</name>
<accession>A0A8S3Y7E7</accession>
<keyword evidence="3" id="KW-0732">Signal</keyword>
<evidence type="ECO:0000259" key="4">
    <source>
        <dbReference type="Pfam" id="PF23328"/>
    </source>
</evidence>
<evidence type="ECO:0000313" key="5">
    <source>
        <dbReference type="EMBL" id="CAG5049318.1"/>
    </source>
</evidence>